<dbReference type="Gene3D" id="3.40.50.300">
    <property type="entry name" value="P-loop containing nucleotide triphosphate hydrolases"/>
    <property type="match status" value="2"/>
</dbReference>
<dbReference type="InterPro" id="IPR027417">
    <property type="entry name" value="P-loop_NTPase"/>
</dbReference>
<sequence length="230" mass="25320">MRSVVFNGDLGSGKSTVSVLLAERLGLRRVSVGDLYRELAAQRGMTALQLNLHAELDDKIDHYVDQLQADIAASGERLVVDSRLAWHFFTDAVKVHLVTDPAVAAHRVLGRPASTVESYRSVADARERLASRSDSERARFLARYNVDKADWANYDLICDSTRAAPTEIVDRIIDSLDRDAPGPVCFLDPHRLHCGPPDGDLVVSQDLQVRSGQHLVDAAADHSLIRAYLA</sequence>
<dbReference type="GO" id="GO:0016301">
    <property type="term" value="F:kinase activity"/>
    <property type="evidence" value="ECO:0007669"/>
    <property type="project" value="UniProtKB-KW"/>
</dbReference>
<accession>A0A8J7GQI8</accession>
<dbReference type="Pfam" id="PF13238">
    <property type="entry name" value="AAA_18"/>
    <property type="match status" value="1"/>
</dbReference>
<protein>
    <submittedName>
        <fullName evidence="1">Putative cytidylate kinase</fullName>
    </submittedName>
</protein>
<dbReference type="Proteomes" id="UP000622552">
    <property type="component" value="Unassembled WGS sequence"/>
</dbReference>
<gene>
    <name evidence="1" type="ORF">IW245_002452</name>
</gene>
<comment type="caution">
    <text evidence="1">The sequence shown here is derived from an EMBL/GenBank/DDBJ whole genome shotgun (WGS) entry which is preliminary data.</text>
</comment>
<proteinExistence type="predicted"/>
<name>A0A8J7GQI8_9ACTN</name>
<organism evidence="1 2">
    <name type="scientific">Longispora fulva</name>
    <dbReference type="NCBI Taxonomy" id="619741"/>
    <lineage>
        <taxon>Bacteria</taxon>
        <taxon>Bacillati</taxon>
        <taxon>Actinomycetota</taxon>
        <taxon>Actinomycetes</taxon>
        <taxon>Micromonosporales</taxon>
        <taxon>Micromonosporaceae</taxon>
        <taxon>Longispora</taxon>
    </lineage>
</organism>
<dbReference type="AlphaFoldDB" id="A0A8J7GQI8"/>
<dbReference type="EMBL" id="JADOUF010000001">
    <property type="protein sequence ID" value="MBG6136258.1"/>
    <property type="molecule type" value="Genomic_DNA"/>
</dbReference>
<keyword evidence="1" id="KW-0418">Kinase</keyword>
<keyword evidence="2" id="KW-1185">Reference proteome</keyword>
<evidence type="ECO:0000313" key="1">
    <source>
        <dbReference type="EMBL" id="MBG6136258.1"/>
    </source>
</evidence>
<reference evidence="1" key="1">
    <citation type="submission" date="2020-11" db="EMBL/GenBank/DDBJ databases">
        <title>Sequencing the genomes of 1000 actinobacteria strains.</title>
        <authorList>
            <person name="Klenk H.-P."/>
        </authorList>
    </citation>
    <scope>NUCLEOTIDE SEQUENCE</scope>
    <source>
        <strain evidence="1">DSM 45356</strain>
    </source>
</reference>
<keyword evidence="1" id="KW-0808">Transferase</keyword>
<dbReference type="SUPFAM" id="SSF52540">
    <property type="entry name" value="P-loop containing nucleoside triphosphate hydrolases"/>
    <property type="match status" value="1"/>
</dbReference>
<evidence type="ECO:0000313" key="2">
    <source>
        <dbReference type="Proteomes" id="UP000622552"/>
    </source>
</evidence>